<name>A0A174YUE0_9FIRM</name>
<dbReference type="OrthoDB" id="2087774at2"/>
<reference evidence="1 2" key="1">
    <citation type="submission" date="2015-09" db="EMBL/GenBank/DDBJ databases">
        <authorList>
            <consortium name="Pathogen Informatics"/>
        </authorList>
    </citation>
    <scope>NUCLEOTIDE SEQUENCE [LARGE SCALE GENOMIC DNA]</scope>
    <source>
        <strain evidence="1 2">2789STDY5834875</strain>
    </source>
</reference>
<accession>A0A174YUE0</accession>
<dbReference type="AlphaFoldDB" id="A0A174YUE0"/>
<gene>
    <name evidence="1" type="ORF">ERS852490_01417</name>
</gene>
<protein>
    <submittedName>
        <fullName evidence="1">Uncharacterized protein</fullName>
    </submittedName>
</protein>
<proteinExistence type="predicted"/>
<evidence type="ECO:0000313" key="1">
    <source>
        <dbReference type="EMBL" id="CUQ77147.1"/>
    </source>
</evidence>
<sequence>MDKLYLVHGNTWYDGYGYCENLYGVFTDRKTAEKVKTEVTEKLYEKEMHNINTHVESISDIEIDILEVDVNQVTDIELGGYVE</sequence>
<organism evidence="1 2">
    <name type="scientific">Lachnospira eligens</name>
    <dbReference type="NCBI Taxonomy" id="39485"/>
    <lineage>
        <taxon>Bacteria</taxon>
        <taxon>Bacillati</taxon>
        <taxon>Bacillota</taxon>
        <taxon>Clostridia</taxon>
        <taxon>Lachnospirales</taxon>
        <taxon>Lachnospiraceae</taxon>
        <taxon>Lachnospira</taxon>
    </lineage>
</organism>
<dbReference type="EMBL" id="CZBU01000003">
    <property type="protein sequence ID" value="CUQ77147.1"/>
    <property type="molecule type" value="Genomic_DNA"/>
</dbReference>
<evidence type="ECO:0000313" key="2">
    <source>
        <dbReference type="Proteomes" id="UP000095621"/>
    </source>
</evidence>
<dbReference type="RefSeq" id="WP_156327294.1">
    <property type="nucleotide sequence ID" value="NZ_CZBU01000003.1"/>
</dbReference>
<dbReference type="Proteomes" id="UP000095621">
    <property type="component" value="Unassembled WGS sequence"/>
</dbReference>